<comment type="caution">
    <text evidence="2">The sequence shown here is derived from an EMBL/GenBank/DDBJ whole genome shotgun (WGS) entry which is preliminary data.</text>
</comment>
<protein>
    <submittedName>
        <fullName evidence="2">Uncharacterized protein</fullName>
    </submittedName>
</protein>
<organism evidence="2 3">
    <name type="scientific">Raphidocelis subcapitata</name>
    <dbReference type="NCBI Taxonomy" id="307507"/>
    <lineage>
        <taxon>Eukaryota</taxon>
        <taxon>Viridiplantae</taxon>
        <taxon>Chlorophyta</taxon>
        <taxon>core chlorophytes</taxon>
        <taxon>Chlorophyceae</taxon>
        <taxon>CS clade</taxon>
        <taxon>Sphaeropleales</taxon>
        <taxon>Selenastraceae</taxon>
        <taxon>Raphidocelis</taxon>
    </lineage>
</organism>
<accession>A0A2V0NKJ9</accession>
<feature type="region of interest" description="Disordered" evidence="1">
    <location>
        <begin position="1"/>
        <end position="81"/>
    </location>
</feature>
<dbReference type="EMBL" id="BDRX01000002">
    <property type="protein sequence ID" value="GBF87838.1"/>
    <property type="molecule type" value="Genomic_DNA"/>
</dbReference>
<evidence type="ECO:0000313" key="2">
    <source>
        <dbReference type="EMBL" id="GBF87838.1"/>
    </source>
</evidence>
<evidence type="ECO:0000256" key="1">
    <source>
        <dbReference type="SAM" id="MobiDB-lite"/>
    </source>
</evidence>
<name>A0A2V0NKJ9_9CHLO</name>
<reference evidence="2 3" key="1">
    <citation type="journal article" date="2018" name="Sci. Rep.">
        <title>Raphidocelis subcapitata (=Pseudokirchneriella subcapitata) provides an insight into genome evolution and environmental adaptations in the Sphaeropleales.</title>
        <authorList>
            <person name="Suzuki S."/>
            <person name="Yamaguchi H."/>
            <person name="Nakajima N."/>
            <person name="Kawachi M."/>
        </authorList>
    </citation>
    <scope>NUCLEOTIDE SEQUENCE [LARGE SCALE GENOMIC DNA]</scope>
    <source>
        <strain evidence="2 3">NIES-35</strain>
    </source>
</reference>
<keyword evidence="3" id="KW-1185">Reference proteome</keyword>
<sequence>MRSLTRPGGLTRPVGHARPPRSPASARPRVARAPAPRAPSVRGTAAGAAQPGGGGGGIGGGPPKRPPTSGGDGEDGVRAPPPFSPAALWPLAAHSFATFLWLSPPVWVAFQVLRSLDEFARSVARTADLDRATADVGKAIGALADRLDRMDARFDRMDARSDRLDVKFDRLLNATAQTGVEASRREARLAVGAAGLALLGAWLGRGSAGRGAE</sequence>
<dbReference type="InParanoid" id="A0A2V0NKJ9"/>
<evidence type="ECO:0000313" key="3">
    <source>
        <dbReference type="Proteomes" id="UP000247498"/>
    </source>
</evidence>
<gene>
    <name evidence="2" type="ORF">Rsub_00550</name>
</gene>
<feature type="compositionally biased region" description="Gly residues" evidence="1">
    <location>
        <begin position="50"/>
        <end position="62"/>
    </location>
</feature>
<dbReference type="Proteomes" id="UP000247498">
    <property type="component" value="Unassembled WGS sequence"/>
</dbReference>
<proteinExistence type="predicted"/>
<feature type="compositionally biased region" description="Low complexity" evidence="1">
    <location>
        <begin position="23"/>
        <end position="49"/>
    </location>
</feature>
<dbReference type="AlphaFoldDB" id="A0A2V0NKJ9"/>